<dbReference type="AlphaFoldDB" id="A0A0F9N8S6"/>
<reference evidence="1" key="1">
    <citation type="journal article" date="2015" name="Nature">
        <title>Complex archaea that bridge the gap between prokaryotes and eukaryotes.</title>
        <authorList>
            <person name="Spang A."/>
            <person name="Saw J.H."/>
            <person name="Jorgensen S.L."/>
            <person name="Zaremba-Niedzwiedzka K."/>
            <person name="Martijn J."/>
            <person name="Lind A.E."/>
            <person name="van Eijk R."/>
            <person name="Schleper C."/>
            <person name="Guy L."/>
            <person name="Ettema T.J."/>
        </authorList>
    </citation>
    <scope>NUCLEOTIDE SEQUENCE</scope>
</reference>
<organism evidence="1">
    <name type="scientific">marine sediment metagenome</name>
    <dbReference type="NCBI Taxonomy" id="412755"/>
    <lineage>
        <taxon>unclassified sequences</taxon>
        <taxon>metagenomes</taxon>
        <taxon>ecological metagenomes</taxon>
    </lineage>
</organism>
<name>A0A0F9N8S6_9ZZZZ</name>
<gene>
    <name evidence="1" type="ORF">LCGC14_0980880</name>
</gene>
<comment type="caution">
    <text evidence="1">The sequence shown here is derived from an EMBL/GenBank/DDBJ whole genome shotgun (WGS) entry which is preliminary data.</text>
</comment>
<protein>
    <submittedName>
        <fullName evidence="1">Uncharacterized protein</fullName>
    </submittedName>
</protein>
<sequence>MNECMKCNFCMELKNAKGWKCTEDTRNMSAVCIQRNAYGTLQMVTQLLIELCGTLKASSVVAKEYTERSKKYLDDIDKDIKDGDKWKEGKNPDDV</sequence>
<proteinExistence type="predicted"/>
<accession>A0A0F9N8S6</accession>
<dbReference type="EMBL" id="LAZR01003663">
    <property type="protein sequence ID" value="KKN15955.1"/>
    <property type="molecule type" value="Genomic_DNA"/>
</dbReference>
<evidence type="ECO:0000313" key="1">
    <source>
        <dbReference type="EMBL" id="KKN15955.1"/>
    </source>
</evidence>